<reference evidence="2" key="1">
    <citation type="submission" date="2019-05" db="EMBL/GenBank/DDBJ databases">
        <authorList>
            <person name="Naeem R."/>
            <person name="Antony C."/>
            <person name="Guan Q."/>
        </authorList>
    </citation>
    <scope>NUCLEOTIDE SEQUENCE</scope>
    <source>
        <strain evidence="2">2</strain>
    </source>
</reference>
<gene>
    <name evidence="2" type="ORF">BIN_B_05302</name>
</gene>
<feature type="region of interest" description="Disordered" evidence="1">
    <location>
        <begin position="1"/>
        <end position="23"/>
    </location>
</feature>
<evidence type="ECO:0000313" key="2">
    <source>
        <dbReference type="EMBL" id="VTP03879.1"/>
    </source>
</evidence>
<protein>
    <submittedName>
        <fullName evidence="2">Uncharacterized protein</fullName>
    </submittedName>
</protein>
<proteinExistence type="predicted"/>
<organism evidence="2">
    <name type="scientific">Mycobacterium riyadhense</name>
    <dbReference type="NCBI Taxonomy" id="486698"/>
    <lineage>
        <taxon>Bacteria</taxon>
        <taxon>Bacillati</taxon>
        <taxon>Actinomycetota</taxon>
        <taxon>Actinomycetes</taxon>
        <taxon>Mycobacteriales</taxon>
        <taxon>Mycobacteriaceae</taxon>
        <taxon>Mycobacterium</taxon>
    </lineage>
</organism>
<evidence type="ECO:0000256" key="1">
    <source>
        <dbReference type="SAM" id="MobiDB-lite"/>
    </source>
</evidence>
<name>A0A653F2S0_9MYCO</name>
<dbReference type="AlphaFoldDB" id="A0A653F2S0"/>
<dbReference type="EMBL" id="LR589177">
    <property type="protein sequence ID" value="VTP03879.1"/>
    <property type="molecule type" value="Genomic_DNA"/>
</dbReference>
<accession>A0A653F2S0</accession>
<sequence>MGSREGNGWRVARQRAAGRDRSTPNCWTGCRVVSCSRCSFMVLAPNGFGTEHGIYLEAMGVTTIPLAGACVVYATLALAEQMRLAPLLRMCGTRGRTDCPRTARMPDTTPAVEKYSAGSSLAARDVIPHAGPAQPIGTTTNGFESSTDSLGLGATLASALSFGIPNRLSASHRHDVIGKATRTRHPVQVKPHTNREVSPSAGD</sequence>
<feature type="region of interest" description="Disordered" evidence="1">
    <location>
        <begin position="181"/>
        <end position="203"/>
    </location>
</feature>